<feature type="non-terminal residue" evidence="1">
    <location>
        <position position="211"/>
    </location>
</feature>
<sequence>MGKFRGKVVVVLWTGGYNPVIQVPIGRKENREMKIFRNMVLVVVICSDVMVPPTPLNGHVVGVDDRGVLIAFDYGIDGGEAVLVRDTIRKTNQVLRSMGFRTEDWSRHILVGRSMDGWTHTIGIIGEEKVKIDLASVDARSISHEYATGFMPKFTQAIVEGGAEMVAYKVTGLWALSIQFPKYQSENWREALWWSSDNDPVQLSYPLWGKV</sequence>
<comment type="caution">
    <text evidence="1">The sequence shown here is derived from an EMBL/GenBank/DDBJ whole genome shotgun (WGS) entry which is preliminary data.</text>
</comment>
<protein>
    <submittedName>
        <fullName evidence="1">Uncharacterized protein</fullName>
    </submittedName>
</protein>
<proteinExistence type="predicted"/>
<dbReference type="EMBL" id="PCTN01000221">
    <property type="protein sequence ID" value="PIP75184.1"/>
    <property type="molecule type" value="Genomic_DNA"/>
</dbReference>
<name>A0A2H0CZ44_9BACT</name>
<reference evidence="1 2" key="1">
    <citation type="submission" date="2017-09" db="EMBL/GenBank/DDBJ databases">
        <title>Depth-based differentiation of microbial function through sediment-hosted aquifers and enrichment of novel symbionts in the deep terrestrial subsurface.</title>
        <authorList>
            <person name="Probst A.J."/>
            <person name="Ladd B."/>
            <person name="Jarett J.K."/>
            <person name="Geller-Mcgrath D.E."/>
            <person name="Sieber C.M."/>
            <person name="Emerson J.B."/>
            <person name="Anantharaman K."/>
            <person name="Thomas B.C."/>
            <person name="Malmstrom R."/>
            <person name="Stieglmeier M."/>
            <person name="Klingl A."/>
            <person name="Woyke T."/>
            <person name="Ryan C.M."/>
            <person name="Banfield J.F."/>
        </authorList>
    </citation>
    <scope>NUCLEOTIDE SEQUENCE [LARGE SCALE GENOMIC DNA]</scope>
    <source>
        <strain evidence="1">CG22_combo_CG10-13_8_21_14_all_39_9</strain>
    </source>
</reference>
<organism evidence="1 2">
    <name type="scientific">Candidatus Kuenenbacteria bacterium CG22_combo_CG10-13_8_21_14_all_39_9</name>
    <dbReference type="NCBI Taxonomy" id="1974621"/>
    <lineage>
        <taxon>Bacteria</taxon>
        <taxon>Candidatus Kueneniibacteriota</taxon>
    </lineage>
</organism>
<gene>
    <name evidence="1" type="ORF">COW86_05200</name>
</gene>
<dbReference type="AlphaFoldDB" id="A0A2H0CZ44"/>
<evidence type="ECO:0000313" key="2">
    <source>
        <dbReference type="Proteomes" id="UP000230159"/>
    </source>
</evidence>
<accession>A0A2H0CZ44</accession>
<evidence type="ECO:0000313" key="1">
    <source>
        <dbReference type="EMBL" id="PIP75184.1"/>
    </source>
</evidence>
<dbReference type="Proteomes" id="UP000230159">
    <property type="component" value="Unassembled WGS sequence"/>
</dbReference>